<gene>
    <name evidence="7" type="ORF">RWE15_04375</name>
</gene>
<dbReference type="CDD" id="cd16380">
    <property type="entry name" value="YitT_C"/>
    <property type="match status" value="1"/>
</dbReference>
<dbReference type="InterPro" id="IPR019264">
    <property type="entry name" value="DUF2179"/>
</dbReference>
<sequence>MWPKKATDLIIDGLNPRKAVSIISHQAPHIADAIIEKMNISVTVFKGYGGYLKEDTDMTYVIINQYQLMRLKNIISSVDEHAFVVIHDVRDVLGGSFAWDETKKGGIK</sequence>
<dbReference type="Gene3D" id="3.30.70.120">
    <property type="match status" value="1"/>
</dbReference>
<dbReference type="Pfam" id="PF10035">
    <property type="entry name" value="DUF2179"/>
    <property type="match status" value="1"/>
</dbReference>
<proteinExistence type="predicted"/>
<evidence type="ECO:0000256" key="2">
    <source>
        <dbReference type="ARBA" id="ARBA00022475"/>
    </source>
</evidence>
<evidence type="ECO:0000259" key="6">
    <source>
        <dbReference type="Pfam" id="PF10035"/>
    </source>
</evidence>
<dbReference type="PANTHER" id="PTHR33545">
    <property type="entry name" value="UPF0750 MEMBRANE PROTEIN YITT-RELATED"/>
    <property type="match status" value="1"/>
</dbReference>
<name>A0ABU5C3D6_9BACI</name>
<evidence type="ECO:0000313" key="8">
    <source>
        <dbReference type="Proteomes" id="UP001281447"/>
    </source>
</evidence>
<dbReference type="Proteomes" id="UP001281447">
    <property type="component" value="Unassembled WGS sequence"/>
</dbReference>
<protein>
    <submittedName>
        <fullName evidence="7">YitT family protein</fullName>
    </submittedName>
</protein>
<evidence type="ECO:0000256" key="5">
    <source>
        <dbReference type="ARBA" id="ARBA00023136"/>
    </source>
</evidence>
<keyword evidence="2" id="KW-1003">Cell membrane</keyword>
<keyword evidence="5" id="KW-0472">Membrane</keyword>
<comment type="caution">
    <text evidence="7">The sequence shown here is derived from an EMBL/GenBank/DDBJ whole genome shotgun (WGS) entry which is preliminary data.</text>
</comment>
<organism evidence="7 8">
    <name type="scientific">Tigheibacillus halophilus</name>
    <dbReference type="NCBI Taxonomy" id="361280"/>
    <lineage>
        <taxon>Bacteria</taxon>
        <taxon>Bacillati</taxon>
        <taxon>Bacillota</taxon>
        <taxon>Bacilli</taxon>
        <taxon>Bacillales</taxon>
        <taxon>Bacillaceae</taxon>
        <taxon>Tigheibacillus</taxon>
    </lineage>
</organism>
<dbReference type="PANTHER" id="PTHR33545:SF4">
    <property type="entry name" value="UPF0750 MEMBRANE PROTEIN YXKD"/>
    <property type="match status" value="1"/>
</dbReference>
<evidence type="ECO:0000256" key="1">
    <source>
        <dbReference type="ARBA" id="ARBA00004651"/>
    </source>
</evidence>
<keyword evidence="3" id="KW-0812">Transmembrane</keyword>
<reference evidence="7 8" key="1">
    <citation type="submission" date="2023-10" db="EMBL/GenBank/DDBJ databases">
        <title>Virgibacillus halophilus 5B73C genome.</title>
        <authorList>
            <person name="Miliotis G."/>
            <person name="Sengupta P."/>
            <person name="Hameed A."/>
            <person name="Chuvochina M."/>
            <person name="Mcdonagh F."/>
            <person name="Simpson A.C."/>
            <person name="Singh N.K."/>
            <person name="Rekha P.D."/>
            <person name="Raman K."/>
            <person name="Hugenholtz P."/>
            <person name="Venkateswaran K."/>
        </authorList>
    </citation>
    <scope>NUCLEOTIDE SEQUENCE [LARGE SCALE GENOMIC DNA]</scope>
    <source>
        <strain evidence="7 8">5B73C</strain>
    </source>
</reference>
<keyword evidence="8" id="KW-1185">Reference proteome</keyword>
<evidence type="ECO:0000256" key="3">
    <source>
        <dbReference type="ARBA" id="ARBA00022692"/>
    </source>
</evidence>
<evidence type="ECO:0000313" key="7">
    <source>
        <dbReference type="EMBL" id="MDY0393830.1"/>
    </source>
</evidence>
<comment type="subcellular location">
    <subcellularLocation>
        <location evidence="1">Cell membrane</location>
        <topology evidence="1">Multi-pass membrane protein</topology>
    </subcellularLocation>
</comment>
<feature type="domain" description="DUF2179" evidence="6">
    <location>
        <begin position="41"/>
        <end position="94"/>
    </location>
</feature>
<dbReference type="InterPro" id="IPR015867">
    <property type="entry name" value="N-reg_PII/ATP_PRibTrfase_C"/>
</dbReference>
<dbReference type="InterPro" id="IPR051461">
    <property type="entry name" value="UPF0750_membrane"/>
</dbReference>
<evidence type="ECO:0000256" key="4">
    <source>
        <dbReference type="ARBA" id="ARBA00022989"/>
    </source>
</evidence>
<dbReference type="EMBL" id="JAWDIP010000003">
    <property type="protein sequence ID" value="MDY0393830.1"/>
    <property type="molecule type" value="Genomic_DNA"/>
</dbReference>
<accession>A0ABU5C3D6</accession>
<keyword evidence="4" id="KW-1133">Transmembrane helix</keyword>